<keyword evidence="2" id="KW-1277">Toxin-antitoxin system</keyword>
<keyword evidence="3" id="KW-0540">Nuclease</keyword>
<keyword evidence="3" id="KW-0378">Hydrolase</keyword>
<comment type="function">
    <text evidence="3">Toxic component of a type II toxin-antitoxin (TA) system.</text>
</comment>
<dbReference type="PANTHER" id="PTHR33988:SF2">
    <property type="entry name" value="ENDORIBONUCLEASE MAZF"/>
    <property type="match status" value="1"/>
</dbReference>
<keyword evidence="3" id="KW-0255">Endonuclease</keyword>
<dbReference type="EMBL" id="DYWV01000086">
    <property type="protein sequence ID" value="HJF39775.1"/>
    <property type="molecule type" value="Genomic_DNA"/>
</dbReference>
<accession>A0A921KIN8</accession>
<dbReference type="GO" id="GO:0006402">
    <property type="term" value="P:mRNA catabolic process"/>
    <property type="evidence" value="ECO:0007669"/>
    <property type="project" value="TreeGrafter"/>
</dbReference>
<dbReference type="EC" id="3.1.-.-" evidence="3"/>
<dbReference type="GO" id="GO:0004521">
    <property type="term" value="F:RNA endonuclease activity"/>
    <property type="evidence" value="ECO:0007669"/>
    <property type="project" value="TreeGrafter"/>
</dbReference>
<organism evidence="4 5">
    <name type="scientific">Thomasclavelia spiroformis</name>
    <dbReference type="NCBI Taxonomy" id="29348"/>
    <lineage>
        <taxon>Bacteria</taxon>
        <taxon>Bacillati</taxon>
        <taxon>Bacillota</taxon>
        <taxon>Erysipelotrichia</taxon>
        <taxon>Erysipelotrichales</taxon>
        <taxon>Coprobacillaceae</taxon>
        <taxon>Thomasclavelia</taxon>
    </lineage>
</organism>
<sequence length="130" mass="14926">MRIRRGDIYIADMCMNIGCEQGGVRPVLILQNNKGNKYSPTTIVASITSRIGTKKYLPTHVYLPENIGLKYRSIVLLEQVRVIDKCRLIHKIGQVPHRTMRIIDKRLMTSCGLYMKQHRPDKGYSKAKDP</sequence>
<dbReference type="PIRSF" id="PIRSF033490">
    <property type="entry name" value="MazF"/>
    <property type="match status" value="1"/>
</dbReference>
<dbReference type="GO" id="GO:0016075">
    <property type="term" value="P:rRNA catabolic process"/>
    <property type="evidence" value="ECO:0007669"/>
    <property type="project" value="TreeGrafter"/>
</dbReference>
<dbReference type="GO" id="GO:0016787">
    <property type="term" value="F:hydrolase activity"/>
    <property type="evidence" value="ECO:0007669"/>
    <property type="project" value="UniProtKB-KW"/>
</dbReference>
<gene>
    <name evidence="4" type="ORF">K8V91_02530</name>
</gene>
<evidence type="ECO:0000256" key="1">
    <source>
        <dbReference type="ARBA" id="ARBA00007521"/>
    </source>
</evidence>
<dbReference type="InterPro" id="IPR003477">
    <property type="entry name" value="PemK-like"/>
</dbReference>
<name>A0A921KIN8_9FIRM</name>
<dbReference type="SUPFAM" id="SSF50118">
    <property type="entry name" value="Cell growth inhibitor/plasmid maintenance toxic component"/>
    <property type="match status" value="1"/>
</dbReference>
<evidence type="ECO:0000256" key="3">
    <source>
        <dbReference type="PIRNR" id="PIRNR033490"/>
    </source>
</evidence>
<dbReference type="GO" id="GO:0003677">
    <property type="term" value="F:DNA binding"/>
    <property type="evidence" value="ECO:0007669"/>
    <property type="project" value="InterPro"/>
</dbReference>
<proteinExistence type="inferred from homology"/>
<reference evidence="4" key="2">
    <citation type="submission" date="2021-09" db="EMBL/GenBank/DDBJ databases">
        <authorList>
            <person name="Gilroy R."/>
        </authorList>
    </citation>
    <scope>NUCLEOTIDE SEQUENCE</scope>
    <source>
        <strain evidence="4">CHK193-16274</strain>
    </source>
</reference>
<comment type="similarity">
    <text evidence="1 3">Belongs to the PemK/MazF family.</text>
</comment>
<dbReference type="AlphaFoldDB" id="A0A921KIN8"/>
<dbReference type="Proteomes" id="UP000749320">
    <property type="component" value="Unassembled WGS sequence"/>
</dbReference>
<dbReference type="InterPro" id="IPR011067">
    <property type="entry name" value="Plasmid_toxin/cell-grow_inhib"/>
</dbReference>
<dbReference type="PANTHER" id="PTHR33988">
    <property type="entry name" value="ENDORIBONUCLEASE MAZF-RELATED"/>
    <property type="match status" value="1"/>
</dbReference>
<evidence type="ECO:0000313" key="5">
    <source>
        <dbReference type="Proteomes" id="UP000749320"/>
    </source>
</evidence>
<protein>
    <recommendedName>
        <fullName evidence="3">mRNA interferase</fullName>
        <ecNumber evidence="3">3.1.-.-</ecNumber>
    </recommendedName>
</protein>
<comment type="caution">
    <text evidence="4">The sequence shown here is derived from an EMBL/GenBank/DDBJ whole genome shotgun (WGS) entry which is preliminary data.</text>
</comment>
<evidence type="ECO:0000313" key="4">
    <source>
        <dbReference type="EMBL" id="HJF39775.1"/>
    </source>
</evidence>
<dbReference type="Pfam" id="PF02452">
    <property type="entry name" value="PemK_toxin"/>
    <property type="match status" value="1"/>
</dbReference>
<evidence type="ECO:0000256" key="2">
    <source>
        <dbReference type="ARBA" id="ARBA00022649"/>
    </source>
</evidence>
<reference evidence="4" key="1">
    <citation type="journal article" date="2021" name="PeerJ">
        <title>Extensive microbial diversity within the chicken gut microbiome revealed by metagenomics and culture.</title>
        <authorList>
            <person name="Gilroy R."/>
            <person name="Ravi A."/>
            <person name="Getino M."/>
            <person name="Pursley I."/>
            <person name="Horton D.L."/>
            <person name="Alikhan N.F."/>
            <person name="Baker D."/>
            <person name="Gharbi K."/>
            <person name="Hall N."/>
            <person name="Watson M."/>
            <person name="Adriaenssens E.M."/>
            <person name="Foster-Nyarko E."/>
            <person name="Jarju S."/>
            <person name="Secka A."/>
            <person name="Antonio M."/>
            <person name="Oren A."/>
            <person name="Chaudhuri R.R."/>
            <person name="La Ragione R."/>
            <person name="Hildebrand F."/>
            <person name="Pallen M.J."/>
        </authorList>
    </citation>
    <scope>NUCLEOTIDE SEQUENCE</scope>
    <source>
        <strain evidence="4">CHK193-16274</strain>
    </source>
</reference>
<dbReference type="Gene3D" id="2.30.30.110">
    <property type="match status" value="1"/>
</dbReference>